<feature type="compositionally biased region" description="Basic and acidic residues" evidence="1">
    <location>
        <begin position="46"/>
        <end position="66"/>
    </location>
</feature>
<dbReference type="RefSeq" id="XP_052948993.1">
    <property type="nucleotide sequence ID" value="XM_053087789.1"/>
</dbReference>
<accession>A0AA38HF21</accession>
<evidence type="ECO:0000256" key="1">
    <source>
        <dbReference type="SAM" id="MobiDB-lite"/>
    </source>
</evidence>
<feature type="compositionally biased region" description="Low complexity" evidence="1">
    <location>
        <begin position="722"/>
        <end position="735"/>
    </location>
</feature>
<dbReference type="EMBL" id="JAKWFO010000001">
    <property type="protein sequence ID" value="KAI9639216.1"/>
    <property type="molecule type" value="Genomic_DNA"/>
</dbReference>
<reference evidence="2" key="1">
    <citation type="journal article" date="2022" name="G3 (Bethesda)">
        <title>High quality genome of the basidiomycete yeast Dioszegia hungarica PDD-24b-2 isolated from cloud water.</title>
        <authorList>
            <person name="Jarrige D."/>
            <person name="Haridas S."/>
            <person name="Bleykasten-Grosshans C."/>
            <person name="Joly M."/>
            <person name="Nadalig T."/>
            <person name="Sancelme M."/>
            <person name="Vuilleumier S."/>
            <person name="Grigoriev I.V."/>
            <person name="Amato P."/>
            <person name="Bringel F."/>
        </authorList>
    </citation>
    <scope>NUCLEOTIDE SEQUENCE</scope>
    <source>
        <strain evidence="2">PDD-24b-2</strain>
    </source>
</reference>
<proteinExistence type="predicted"/>
<name>A0AA38HF21_9TREE</name>
<evidence type="ECO:0008006" key="4">
    <source>
        <dbReference type="Google" id="ProtNLM"/>
    </source>
</evidence>
<feature type="region of interest" description="Disordered" evidence="1">
    <location>
        <begin position="697"/>
        <end position="738"/>
    </location>
</feature>
<sequence length="1849" mass="206113">MSDEEYGREGDGVGAREDGGGKEVHLARGDGSGVWRGCRCRASDLNYERDRQSTKGLAERDPHDRQPVTSRMPPRRSLRTAQTTKEAPINDTILASGYSADSIQPTPATKPSSEHPLFHHQDVTLILAKHLDLPSALSFARVCRAFEAVSNRRIWRDVDFSLPYIHRGRPGMMQSPGAAKEAEDELQRERLRIKEKADRVCGQLQAKGSFIRIITWSCDGVGVDAILEVLEAAASNVESLEVSSQQNMGELSEDYAPFCDILVADGDPFAFDRLTTLILGANAVETVDTIPHLLDSWPHLSTLDITIGRFRTYESPKPSAHRPFPAPNLVVKSTTLRRMRIAISEGITPGRVPEPSYDPAVDPLETVLSLLRHSIHLRQLSLDFDPAYHNRADAVLAALDGLGHLTDLYWAGLLRSNYGRREAKHNKTYRLPKTLMAPGGGQVQRLTLRFGQWKFPRYEWCGLENVETVNLDCSARTDNSTPDPLGDLCLGFATWLKTHSRLHSIYYIASISANDTLRVFNHLDSIVGGITPTIQIRAYRHGGEECFHITAMVQSVNPLSNSDSDSDSDSDSRMPKPVDILYTAGYPAAMSGAPLVAHERTHYACSTDPLGRDKAVLIGRIWAGPGNIAERKGWVMCKGLRWYPIPVHNILVWPGAQPQSPGDLLRSASSDVRNAVQPKITLRPSDLTSFCEMTEDSPLMSAPAAGPEAEAPPEGKGQIDTDPNLSMSSLSLNLDDPPRTPTPFLSEDILISVANQLDLPSALSLARVNRICARAAQYRIWRDINLAYPSYDASALSPAKIAADKARLNERVSMIRAQAGDKGTFVRSVTWSSQAVWAEAIRDVLEAVADSVESIEVSVRAREPGDVKRPRHVPPFDAILDAEPQLHRFDKLTSVIMGSDSIRLSGFIPALLDVAPNISTLDIRTDLLPLSRMTGPTPQFTYSTPRLITRPTKLQRLGLYLSEPYQTSFPTTIYGPEVEPRASDSQPIDTVLSLLRNSPHLRQLYLHYNARLFAEVNAVTGAITGLKSLVGLRWTELDGCQHHGPQRYPAAVTDATDAAVERLILWPWKYFDRYEYCAFNNITSVFVILDRDVWKLDVCPLWAGRCLGDPRDGYQIGLPFLTWLDRHPKVGRIYFDSTHNRTKDLRIFDRCDSLERDESPTIKIRSYRHGGEECFHISILVSQSGLLSQATRTGHVKGPRTWQDYVYFKRAATPVTMVSTGVMQEMRRAEGVTEEEWDKRGVEDQAPRYRRARSGLYASIAEMYRRLAPLYISCPSPAHPADAIAMLSALWNSLAAGSGGSAVNDIPEPSSPAVPDTPSTAPIPFLKEDILINIAGHLDLSSALNLAKAHPICALACRYRIWRDIDLTVPVRDTRTAWAEDQIRRDKAVLEARAWSVWGQLEVKGKFIKTIRWSAQGLSTEVVWEILSDSGRYIESITVLSTEHRLDKADLFRPTFDIILLAPKLPSFAKLTTLLLGSDSAKTPNFLPDLFKSASALTALDVCIDLRTTPSDDLPLDMSSPRRLVTTQTLLQRLRIVISNPETIAHPFSGSDGYRPATDSLDTIISLLRLSTSLEQLSLDYKPPYHDRADAILDALDNLHRLSDLRWANLDRAATRSIPRLAAPGAGPCGGKVRRLTLEYDLWTLPTYEWRGLESVETLVLDCTVRPDHPQAFKLDVNDFFLRALAQRGFAKWLLRHPKLSRIFYLGNVPNGNTLQAFDPLVGLERTDIPTVMIRSYRHGEEECLHVSVLLQAIDEESRHSGGSRPRFLYTARHPSFAKYQSFSEYPLVWRYTTYYKRPNDPAGARTSVPSAVLERMRVVEGLSEKEWGNRGVEVGAMAWQVLRESRAV</sequence>
<feature type="compositionally biased region" description="Low complexity" evidence="1">
    <location>
        <begin position="702"/>
        <end position="715"/>
    </location>
</feature>
<keyword evidence="3" id="KW-1185">Reference proteome</keyword>
<organism evidence="2 3">
    <name type="scientific">Dioszegia hungarica</name>
    <dbReference type="NCBI Taxonomy" id="4972"/>
    <lineage>
        <taxon>Eukaryota</taxon>
        <taxon>Fungi</taxon>
        <taxon>Dikarya</taxon>
        <taxon>Basidiomycota</taxon>
        <taxon>Agaricomycotina</taxon>
        <taxon>Tremellomycetes</taxon>
        <taxon>Tremellales</taxon>
        <taxon>Bulleribasidiaceae</taxon>
        <taxon>Dioszegia</taxon>
    </lineage>
</organism>
<feature type="compositionally biased region" description="Basic and acidic residues" evidence="1">
    <location>
        <begin position="1"/>
        <end position="28"/>
    </location>
</feature>
<protein>
    <recommendedName>
        <fullName evidence="4">F-box domain-containing protein</fullName>
    </recommendedName>
</protein>
<dbReference type="Proteomes" id="UP001164286">
    <property type="component" value="Unassembled WGS sequence"/>
</dbReference>
<comment type="caution">
    <text evidence="2">The sequence shown here is derived from an EMBL/GenBank/DDBJ whole genome shotgun (WGS) entry which is preliminary data.</text>
</comment>
<gene>
    <name evidence="2" type="ORF">MKK02DRAFT_29322</name>
</gene>
<evidence type="ECO:0000313" key="3">
    <source>
        <dbReference type="Proteomes" id="UP001164286"/>
    </source>
</evidence>
<evidence type="ECO:0000313" key="2">
    <source>
        <dbReference type="EMBL" id="KAI9639216.1"/>
    </source>
</evidence>
<feature type="region of interest" description="Disordered" evidence="1">
    <location>
        <begin position="1"/>
        <end position="91"/>
    </location>
</feature>
<dbReference type="GeneID" id="77726994"/>